<protein>
    <submittedName>
        <fullName evidence="1">Uncharacterized protein</fullName>
    </submittedName>
</protein>
<accession>A0A5B7HAD9</accession>
<evidence type="ECO:0000313" key="1">
    <source>
        <dbReference type="EMBL" id="MPC67143.1"/>
    </source>
</evidence>
<dbReference type="AlphaFoldDB" id="A0A5B7HAD9"/>
<gene>
    <name evidence="1" type="ORF">E2C01_061310</name>
</gene>
<comment type="caution">
    <text evidence="1">The sequence shown here is derived from an EMBL/GenBank/DDBJ whole genome shotgun (WGS) entry which is preliminary data.</text>
</comment>
<organism evidence="1 2">
    <name type="scientific">Portunus trituberculatus</name>
    <name type="common">Swimming crab</name>
    <name type="synonym">Neptunus trituberculatus</name>
    <dbReference type="NCBI Taxonomy" id="210409"/>
    <lineage>
        <taxon>Eukaryota</taxon>
        <taxon>Metazoa</taxon>
        <taxon>Ecdysozoa</taxon>
        <taxon>Arthropoda</taxon>
        <taxon>Crustacea</taxon>
        <taxon>Multicrustacea</taxon>
        <taxon>Malacostraca</taxon>
        <taxon>Eumalacostraca</taxon>
        <taxon>Eucarida</taxon>
        <taxon>Decapoda</taxon>
        <taxon>Pleocyemata</taxon>
        <taxon>Brachyura</taxon>
        <taxon>Eubrachyura</taxon>
        <taxon>Portunoidea</taxon>
        <taxon>Portunidae</taxon>
        <taxon>Portuninae</taxon>
        <taxon>Portunus</taxon>
    </lineage>
</organism>
<dbReference type="Proteomes" id="UP000324222">
    <property type="component" value="Unassembled WGS sequence"/>
</dbReference>
<keyword evidence="2" id="KW-1185">Reference proteome</keyword>
<sequence length="195" mass="22447">MISPVIASPTLSPSVPSEPWAHLLDDWCGFVIRDAYRAYKRRLFDWAMRKRDRCVIIIISRINVPFKCVPMPNSEVIGTCPAAAEGEGRLSRVLHGRKVPAAEAKDRLTWDDKWDDGPTRTFVPTLWFFEQVWEDVVNKSEFVFRIRTRDGLSPMDEGFRGLVRIKEESIKDRYMILVIDDEPLISNGETPLVPE</sequence>
<reference evidence="1 2" key="1">
    <citation type="submission" date="2019-05" db="EMBL/GenBank/DDBJ databases">
        <title>Another draft genome of Portunus trituberculatus and its Hox gene families provides insights of decapod evolution.</title>
        <authorList>
            <person name="Jeong J.-H."/>
            <person name="Song I."/>
            <person name="Kim S."/>
            <person name="Choi T."/>
            <person name="Kim D."/>
            <person name="Ryu S."/>
            <person name="Kim W."/>
        </authorList>
    </citation>
    <scope>NUCLEOTIDE SEQUENCE [LARGE SCALE GENOMIC DNA]</scope>
    <source>
        <tissue evidence="1">Muscle</tissue>
    </source>
</reference>
<evidence type="ECO:0000313" key="2">
    <source>
        <dbReference type="Proteomes" id="UP000324222"/>
    </source>
</evidence>
<proteinExistence type="predicted"/>
<name>A0A5B7HAD9_PORTR</name>
<dbReference type="EMBL" id="VSRR010025809">
    <property type="protein sequence ID" value="MPC67143.1"/>
    <property type="molecule type" value="Genomic_DNA"/>
</dbReference>